<dbReference type="RefSeq" id="WP_167228784.1">
    <property type="nucleotide sequence ID" value="NZ_VUYU01000019.1"/>
</dbReference>
<reference evidence="5 6" key="1">
    <citation type="submission" date="2019-09" db="EMBL/GenBank/DDBJ databases">
        <title>Taxonomy of Antarctic Massilia spp.: description of Massilia rubra sp. nov., Massilia aquatica sp. nov., Massilia mucilaginosa sp. nov., Massilia frigida sp. nov. isolated from streams, lakes and regoliths.</title>
        <authorList>
            <person name="Holochova P."/>
            <person name="Sedlacek I."/>
            <person name="Kralova S."/>
            <person name="Maslanova I."/>
            <person name="Busse H.-J."/>
            <person name="Stankova E."/>
            <person name="Vrbovska V."/>
            <person name="Kovarovic V."/>
            <person name="Bartak M."/>
            <person name="Svec P."/>
            <person name="Pantucek R."/>
        </authorList>
    </citation>
    <scope>NUCLEOTIDE SEQUENCE [LARGE SCALE GENOMIC DNA]</scope>
    <source>
        <strain evidence="5 6">CCM 8692</strain>
    </source>
</reference>
<evidence type="ECO:0000256" key="3">
    <source>
        <dbReference type="SAM" id="SignalP"/>
    </source>
</evidence>
<dbReference type="InterPro" id="IPR008816">
    <property type="entry name" value="Gly_zipper_2TM_dom"/>
</dbReference>
<keyword evidence="6" id="KW-1185">Reference proteome</keyword>
<accession>A0ABX0LWS1</accession>
<comment type="caution">
    <text evidence="5">The sequence shown here is derived from an EMBL/GenBank/DDBJ whole genome shotgun (WGS) entry which is preliminary data.</text>
</comment>
<dbReference type="PANTHER" id="PTHR35603:SF2">
    <property type="entry name" value="OUTER MEMBRANE LIPOPROTEIN"/>
    <property type="match status" value="1"/>
</dbReference>
<evidence type="ECO:0000313" key="5">
    <source>
        <dbReference type="EMBL" id="NHZ36646.1"/>
    </source>
</evidence>
<evidence type="ECO:0000256" key="1">
    <source>
        <dbReference type="ARBA" id="ARBA00004370"/>
    </source>
</evidence>
<dbReference type="Proteomes" id="UP000785613">
    <property type="component" value="Unassembled WGS sequence"/>
</dbReference>
<dbReference type="PANTHER" id="PTHR35603">
    <property type="match status" value="1"/>
</dbReference>
<evidence type="ECO:0000259" key="4">
    <source>
        <dbReference type="Pfam" id="PF05433"/>
    </source>
</evidence>
<protein>
    <submittedName>
        <fullName evidence="5">Glycine zipper 2TM domain-containing protein</fullName>
    </submittedName>
</protein>
<proteinExistence type="predicted"/>
<gene>
    <name evidence="5" type="ORF">F0185_24065</name>
</gene>
<keyword evidence="3" id="KW-0732">Signal</keyword>
<feature type="chain" id="PRO_5046442691" evidence="3">
    <location>
        <begin position="50"/>
        <end position="385"/>
    </location>
</feature>
<keyword evidence="2" id="KW-0472">Membrane</keyword>
<sequence length="385" mass="40906">MIAGNIRRRCPTSKEIIIKTTKIFGVASRAAFLAALPLFTLTMAAPAHAQQYNNNAAAYNPVIRGFDVEEVRNLRPGVELNFNLYGTPGGRATLSIAGANRNLNLTETEPGQYEGTYTLGSRDNITGRSAVTANLRVGNQVTSGVLSESLLRDVGRHPRDNQGRERAADVPRIARFDVQANDDLTPGNELVFSVYGTPGAKVDMAIAGTRGVFFLPEVNPGEYTGGYTIRRADRIAPNSAVTANMRVGNRVSTATLNKPLRIAAATPTPREVRYCTNCATVDAINVVEVNGDGNYLGTIGGGVVGAVLGSQVGKGSGRTAAQIAGALGGAYVGRNIERNAKKTQHYEVVIRFANGGTQTVTYENDPGLRVGEKVKISDGVLSRDQ</sequence>
<dbReference type="InterPro" id="IPR051407">
    <property type="entry name" value="Bact_OM_lipoprot/Surf_antigen"/>
</dbReference>
<name>A0ABX0LWS1_9BURK</name>
<evidence type="ECO:0000256" key="2">
    <source>
        <dbReference type="ARBA" id="ARBA00023136"/>
    </source>
</evidence>
<dbReference type="Pfam" id="PF05433">
    <property type="entry name" value="Rick_17kDa_Anti"/>
    <property type="match status" value="1"/>
</dbReference>
<dbReference type="EMBL" id="VUYU01000019">
    <property type="protein sequence ID" value="NHZ36646.1"/>
    <property type="molecule type" value="Genomic_DNA"/>
</dbReference>
<organism evidence="5 6">
    <name type="scientific">Massilia rubra</name>
    <dbReference type="NCBI Taxonomy" id="2607910"/>
    <lineage>
        <taxon>Bacteria</taxon>
        <taxon>Pseudomonadati</taxon>
        <taxon>Pseudomonadota</taxon>
        <taxon>Betaproteobacteria</taxon>
        <taxon>Burkholderiales</taxon>
        <taxon>Oxalobacteraceae</taxon>
        <taxon>Telluria group</taxon>
        <taxon>Massilia</taxon>
    </lineage>
</organism>
<feature type="signal peptide" evidence="3">
    <location>
        <begin position="1"/>
        <end position="49"/>
    </location>
</feature>
<evidence type="ECO:0000313" key="6">
    <source>
        <dbReference type="Proteomes" id="UP000785613"/>
    </source>
</evidence>
<comment type="subcellular location">
    <subcellularLocation>
        <location evidence="1">Membrane</location>
    </subcellularLocation>
</comment>
<feature type="domain" description="Glycine zipper 2TM" evidence="4">
    <location>
        <begin position="296"/>
        <end position="337"/>
    </location>
</feature>